<dbReference type="EMBL" id="CALNXI010001359">
    <property type="protein sequence ID" value="CAH3166299.1"/>
    <property type="molecule type" value="Genomic_DNA"/>
</dbReference>
<organism evidence="1 2">
    <name type="scientific">Porites evermanni</name>
    <dbReference type="NCBI Taxonomy" id="104178"/>
    <lineage>
        <taxon>Eukaryota</taxon>
        <taxon>Metazoa</taxon>
        <taxon>Cnidaria</taxon>
        <taxon>Anthozoa</taxon>
        <taxon>Hexacorallia</taxon>
        <taxon>Scleractinia</taxon>
        <taxon>Fungiina</taxon>
        <taxon>Poritidae</taxon>
        <taxon>Porites</taxon>
    </lineage>
</organism>
<proteinExistence type="predicted"/>
<evidence type="ECO:0000313" key="1">
    <source>
        <dbReference type="EMBL" id="CAH3166299.1"/>
    </source>
</evidence>
<comment type="caution">
    <text evidence="1">The sequence shown here is derived from an EMBL/GenBank/DDBJ whole genome shotgun (WGS) entry which is preliminary data.</text>
</comment>
<accession>A0ABN8QP24</accession>
<evidence type="ECO:0000313" key="2">
    <source>
        <dbReference type="Proteomes" id="UP001159427"/>
    </source>
</evidence>
<name>A0ABN8QP24_9CNID</name>
<sequence length="41" mass="5053">MRELKWDHQILPIRQKVQDPLLHLYEKCSLPILVYGRLVYF</sequence>
<reference evidence="1 2" key="1">
    <citation type="submission" date="2022-05" db="EMBL/GenBank/DDBJ databases">
        <authorList>
            <consortium name="Genoscope - CEA"/>
            <person name="William W."/>
        </authorList>
    </citation>
    <scope>NUCLEOTIDE SEQUENCE [LARGE SCALE GENOMIC DNA]</scope>
</reference>
<gene>
    <name evidence="1" type="ORF">PEVE_00005622</name>
</gene>
<protein>
    <submittedName>
        <fullName evidence="1">Uncharacterized protein</fullName>
    </submittedName>
</protein>
<keyword evidence="2" id="KW-1185">Reference proteome</keyword>
<dbReference type="Proteomes" id="UP001159427">
    <property type="component" value="Unassembled WGS sequence"/>
</dbReference>